<name>A0ABQ8UE78_9EUKA</name>
<dbReference type="SUPFAM" id="SSF159941">
    <property type="entry name" value="MM3350-like"/>
    <property type="match status" value="1"/>
</dbReference>
<evidence type="ECO:0000313" key="2">
    <source>
        <dbReference type="Proteomes" id="UP001141327"/>
    </source>
</evidence>
<dbReference type="EMBL" id="JAPMOS010000062">
    <property type="protein sequence ID" value="KAJ4456741.1"/>
    <property type="molecule type" value="Genomic_DNA"/>
</dbReference>
<gene>
    <name evidence="1" type="ORF">PAPYR_7958</name>
</gene>
<accession>A0ABQ8UE78</accession>
<proteinExistence type="predicted"/>
<sequence length="291" mass="32169">MPDTFEKHLEKCTQYAAFVAQPVAHPEQIFRLLVQDLEGKGYWLFLEMKSSAPLAQLDQYLRTIWLDCCSHGSEFTDDGFGSKEYSNDQTAARVFAPGRSFVHLYDFGFTSETGILVLGVHNGGTAGDHPITLLARNKAPVYICQAKGCHAIATNVCPECAQGDNLPRGALCDAHSRVHHEHTLLPICNSPRSGVCGYRGPDQPPYGLGRTEPLDEGEEDEQIDIDPLLLDALLTLGLYSVDQLKFFLRANHLRLTGHKADLEEDESAAMPSHQAALSAIWAWRRGPGRQQ</sequence>
<protein>
    <submittedName>
        <fullName evidence="1">Uncharacterized protein</fullName>
    </submittedName>
</protein>
<dbReference type="Proteomes" id="UP001141327">
    <property type="component" value="Unassembled WGS sequence"/>
</dbReference>
<keyword evidence="2" id="KW-1185">Reference proteome</keyword>
<organism evidence="1 2">
    <name type="scientific">Paratrimastix pyriformis</name>
    <dbReference type="NCBI Taxonomy" id="342808"/>
    <lineage>
        <taxon>Eukaryota</taxon>
        <taxon>Metamonada</taxon>
        <taxon>Preaxostyla</taxon>
        <taxon>Paratrimastigidae</taxon>
        <taxon>Paratrimastix</taxon>
    </lineage>
</organism>
<comment type="caution">
    <text evidence="1">The sequence shown here is derived from an EMBL/GenBank/DDBJ whole genome shotgun (WGS) entry which is preliminary data.</text>
</comment>
<evidence type="ECO:0000313" key="1">
    <source>
        <dbReference type="EMBL" id="KAJ4456741.1"/>
    </source>
</evidence>
<reference evidence="1" key="1">
    <citation type="journal article" date="2022" name="bioRxiv">
        <title>Genomics of Preaxostyla Flagellates Illuminates Evolutionary Transitions and the Path Towards Mitochondrial Loss.</title>
        <authorList>
            <person name="Novak L.V.F."/>
            <person name="Treitli S.C."/>
            <person name="Pyrih J."/>
            <person name="Halakuc P."/>
            <person name="Pipaliya S.V."/>
            <person name="Vacek V."/>
            <person name="Brzon O."/>
            <person name="Soukal P."/>
            <person name="Eme L."/>
            <person name="Dacks J.B."/>
            <person name="Karnkowska A."/>
            <person name="Elias M."/>
            <person name="Hampl V."/>
        </authorList>
    </citation>
    <scope>NUCLEOTIDE SEQUENCE</scope>
    <source>
        <strain evidence="1">RCP-MX</strain>
    </source>
</reference>
<dbReference type="InterPro" id="IPR024047">
    <property type="entry name" value="MM3350-like_sf"/>
</dbReference>